<dbReference type="EMBL" id="CP130613">
    <property type="protein sequence ID" value="WKW14068.1"/>
    <property type="molecule type" value="Genomic_DNA"/>
</dbReference>
<dbReference type="PANTHER" id="PTHR18901">
    <property type="entry name" value="2-DEOXYGLUCOSE-6-PHOSPHATE PHOSPHATASE 2"/>
    <property type="match status" value="1"/>
</dbReference>
<dbReference type="CDD" id="cd07505">
    <property type="entry name" value="HAD_BPGM-like"/>
    <property type="match status" value="1"/>
</dbReference>
<dbReference type="Gene3D" id="1.10.150.240">
    <property type="entry name" value="Putative phosphatase, domain 2"/>
    <property type="match status" value="1"/>
</dbReference>
<sequence>MELPVLMIEFENVLADTATLRHAALAESLAADGIALTGELLPLAQGRTFENAILRIREAAGAPDDPTAVDLARLRAERAFAARLGKGVTMPVGLRAALEKLSAMARLAVVTRASRRDVEFVLQLGGLDGVFRPVITLEDVPAAKPTVAPFKAALARVAELFPGQVLRGVAVEDSVVGVRAAREAGLLTVLVGAHPPQDAMEADCWVESLADFTPERLRLLLSPAVKGIG</sequence>
<dbReference type="InterPro" id="IPR023198">
    <property type="entry name" value="PGP-like_dom2"/>
</dbReference>
<dbReference type="RefSeq" id="WP_367886860.1">
    <property type="nucleotide sequence ID" value="NZ_CP130612.1"/>
</dbReference>
<organism evidence="2 3">
    <name type="scientific">Pseudogemmatithrix spongiicola</name>
    <dbReference type="NCBI Taxonomy" id="3062599"/>
    <lineage>
        <taxon>Bacteria</taxon>
        <taxon>Pseudomonadati</taxon>
        <taxon>Gemmatimonadota</taxon>
        <taxon>Gemmatimonadia</taxon>
        <taxon>Gemmatimonadales</taxon>
        <taxon>Gemmatimonadaceae</taxon>
        <taxon>Pseudogemmatithrix</taxon>
    </lineage>
</organism>
<protein>
    <submittedName>
        <fullName evidence="2">HAD family phosphatase</fullName>
    </submittedName>
</protein>
<evidence type="ECO:0000313" key="3">
    <source>
        <dbReference type="Proteomes" id="UP001229955"/>
    </source>
</evidence>
<proteinExistence type="predicted"/>
<dbReference type="Gene3D" id="3.40.50.1000">
    <property type="entry name" value="HAD superfamily/HAD-like"/>
    <property type="match status" value="1"/>
</dbReference>
<name>A0AA49Q658_9BACT</name>
<dbReference type="KEGG" id="pspc:Strain318_000393"/>
<dbReference type="Proteomes" id="UP001229955">
    <property type="component" value="Chromosome"/>
</dbReference>
<dbReference type="PANTHER" id="PTHR18901:SF38">
    <property type="entry name" value="PSEUDOURIDINE-5'-PHOSPHATASE"/>
    <property type="match status" value="1"/>
</dbReference>
<dbReference type="InterPro" id="IPR036412">
    <property type="entry name" value="HAD-like_sf"/>
</dbReference>
<accession>A0AA49Q3S3</accession>
<accession>A0AA49Q658</accession>
<dbReference type="EMBL" id="CP130612">
    <property type="protein sequence ID" value="WKW11158.1"/>
    <property type="molecule type" value="Genomic_DNA"/>
</dbReference>
<evidence type="ECO:0000313" key="1">
    <source>
        <dbReference type="EMBL" id="WKW11158.1"/>
    </source>
</evidence>
<dbReference type="InterPro" id="IPR023214">
    <property type="entry name" value="HAD_sf"/>
</dbReference>
<dbReference type="AlphaFoldDB" id="A0AA49Q658"/>
<gene>
    <name evidence="1" type="ORF">Strain138_000393</name>
    <name evidence="2" type="ORF">Strain318_000393</name>
</gene>
<dbReference type="SUPFAM" id="SSF56784">
    <property type="entry name" value="HAD-like"/>
    <property type="match status" value="1"/>
</dbReference>
<dbReference type="InterPro" id="IPR041492">
    <property type="entry name" value="HAD_2"/>
</dbReference>
<dbReference type="Pfam" id="PF13419">
    <property type="entry name" value="HAD_2"/>
    <property type="match status" value="1"/>
</dbReference>
<keyword evidence="3" id="KW-1185">Reference proteome</keyword>
<reference evidence="2" key="1">
    <citation type="submission" date="2023-07" db="EMBL/GenBank/DDBJ databases">
        <authorList>
            <person name="Haufschild T."/>
            <person name="Kallscheuer N."/>
            <person name="Hammer J."/>
            <person name="Kohn T."/>
            <person name="Kabuu M."/>
            <person name="Jogler M."/>
            <person name="Wohfarth N."/>
            <person name="Heuer A."/>
            <person name="Rohde M."/>
            <person name="van Teeseling M.C.F."/>
            <person name="Jogler C."/>
        </authorList>
    </citation>
    <scope>NUCLEOTIDE SEQUENCE</scope>
    <source>
        <strain evidence="1">Strain 138</strain>
        <strain evidence="2">Strain 318</strain>
    </source>
</reference>
<evidence type="ECO:0000313" key="2">
    <source>
        <dbReference type="EMBL" id="WKW14068.1"/>
    </source>
</evidence>